<proteinExistence type="predicted"/>
<gene>
    <name evidence="3" type="ORF">J5N97_024553</name>
</gene>
<dbReference type="EMBL" id="JAGGNH010000007">
    <property type="protein sequence ID" value="KAJ0967636.1"/>
    <property type="molecule type" value="Genomic_DNA"/>
</dbReference>
<dbReference type="AlphaFoldDB" id="A0A9D5H8T5"/>
<protein>
    <recommendedName>
        <fullName evidence="5">WPP domain-associated protein</fullName>
    </recommendedName>
</protein>
<accession>A0A9D5H8T5</accession>
<evidence type="ECO:0000313" key="4">
    <source>
        <dbReference type="Proteomes" id="UP001085076"/>
    </source>
</evidence>
<dbReference type="Proteomes" id="UP001085076">
    <property type="component" value="Miscellaneous, Linkage group lg07"/>
</dbReference>
<evidence type="ECO:0000313" key="3">
    <source>
        <dbReference type="EMBL" id="KAJ0967636.1"/>
    </source>
</evidence>
<keyword evidence="1" id="KW-0175">Coiled coil</keyword>
<reference evidence="3" key="1">
    <citation type="submission" date="2021-03" db="EMBL/GenBank/DDBJ databases">
        <authorList>
            <person name="Li Z."/>
            <person name="Yang C."/>
        </authorList>
    </citation>
    <scope>NUCLEOTIDE SEQUENCE</scope>
    <source>
        <strain evidence="3">Dzin_1.0</strain>
        <tissue evidence="3">Leaf</tissue>
    </source>
</reference>
<feature type="coiled-coil region" evidence="1">
    <location>
        <begin position="72"/>
        <end position="106"/>
    </location>
</feature>
<name>A0A9D5H8T5_9LILI</name>
<evidence type="ECO:0000256" key="1">
    <source>
        <dbReference type="SAM" id="Coils"/>
    </source>
</evidence>
<dbReference type="PANTHER" id="PTHR33883">
    <property type="entry name" value="WPP DOMAIN-ASSOCIATED PROTEIN"/>
    <property type="match status" value="1"/>
</dbReference>
<feature type="region of interest" description="Disordered" evidence="2">
    <location>
        <begin position="732"/>
        <end position="753"/>
    </location>
</feature>
<evidence type="ECO:0000256" key="2">
    <source>
        <dbReference type="SAM" id="MobiDB-lite"/>
    </source>
</evidence>
<reference evidence="3" key="2">
    <citation type="journal article" date="2022" name="Hortic Res">
        <title>The genome of Dioscorea zingiberensis sheds light on the biosynthesis, origin and evolution of the medicinally important diosgenin saponins.</title>
        <authorList>
            <person name="Li Y."/>
            <person name="Tan C."/>
            <person name="Li Z."/>
            <person name="Guo J."/>
            <person name="Li S."/>
            <person name="Chen X."/>
            <person name="Wang C."/>
            <person name="Dai X."/>
            <person name="Yang H."/>
            <person name="Song W."/>
            <person name="Hou L."/>
            <person name="Xu J."/>
            <person name="Tong Z."/>
            <person name="Xu A."/>
            <person name="Yuan X."/>
            <person name="Wang W."/>
            <person name="Yang Q."/>
            <person name="Chen L."/>
            <person name="Sun Z."/>
            <person name="Wang K."/>
            <person name="Pan B."/>
            <person name="Chen J."/>
            <person name="Bao Y."/>
            <person name="Liu F."/>
            <person name="Qi X."/>
            <person name="Gang D.R."/>
            <person name="Wen J."/>
            <person name="Li J."/>
        </authorList>
    </citation>
    <scope>NUCLEOTIDE SEQUENCE</scope>
    <source>
        <strain evidence="3">Dzin_1.0</strain>
    </source>
</reference>
<keyword evidence="4" id="KW-1185">Reference proteome</keyword>
<sequence length="963" mass="110098">MVADSIMMGIVNSAMETAFEKSCSKEGDLERLNEKSRFCELAVMQLEWCLKYVQEEMDSYIVESGLEREKLLSELLETRDRLQNRLQETELVIARKDRELVEMKANDLRLRMTLEMKDDELRALRAARDLQRGGNVRGRSVHPYDNLMNADVNRFDELSELKTSTDRHVQRIRNKLEDGQQHLMELLRKQNLSFPDVKKVSYNFNVREKGLSSDACKLLLQENGVVEIPEHCHRHLMRKLNRELEEIAFNINILNEKLDHSFEMMGSSMSLLKTALDEQQLEYDIEKEIIGVIIRNFMSDVQCNFRKNTASVTNKSWFAFIKEITNLHNELELLINQKDRKAKVPSGLDLRIPPYPTPVIYAGIKDTSDFGKTLRANSCGLPKPADDNDCVQDKHGALGDASMEDGKLVNEKNLSNENNSGQSVAAIIRSHETIIRQKSEELKWLKVELTREKATSACKDKDLDSVQKLISSVISRLEGIMKEHVKLVATCDACMQGYGGEMNYIQDDDISQPETLDKETKITQTFSEIPVESGNQLCCHLANAVCCDEIRNLKQENIDWDIKAMILEETHAILFAGLLKRLHLEFFDDNLETSIREDTQLTIFKEIMKECSHCRETYEIERLVSASMDHIVFSEIVKDIKWTIHLAFRNYHEEVNPCSDYSTEGLIILDKVGLGRELVSLSKHFQIPDEHPESMAWPISNNPVMFKENAVRKINRKLGMRALKKVHGNRQLPELSSSSGLHDDRQGTCGQATSTGGFGQSKFSQCIPKVIGESILEELQSSQSAFNKLSQVITDFGCTASEKIRINMSRLEDLNCQLNHFPGQLIAIKRKELLYRTAFKRRCCDLQTAELEVDLLGDQVDLLVGLLEKLYVALDHYSPVLQNYFGIMDVISLIRDALSGEIDRTFYINSLFAFIFLQHDNDGIVDTDRVLNRNGLPRCLSCNYGMHVRKKLPLSTRLPRLNS</sequence>
<comment type="caution">
    <text evidence="3">The sequence shown here is derived from an EMBL/GenBank/DDBJ whole genome shotgun (WGS) entry which is preliminary data.</text>
</comment>
<dbReference type="InterPro" id="IPR037490">
    <property type="entry name" value="WAP"/>
</dbReference>
<dbReference type="PANTHER" id="PTHR33883:SF7">
    <property type="entry name" value="OS04G0521600 PROTEIN"/>
    <property type="match status" value="1"/>
</dbReference>
<dbReference type="OrthoDB" id="1868826at2759"/>
<organism evidence="3 4">
    <name type="scientific">Dioscorea zingiberensis</name>
    <dbReference type="NCBI Taxonomy" id="325984"/>
    <lineage>
        <taxon>Eukaryota</taxon>
        <taxon>Viridiplantae</taxon>
        <taxon>Streptophyta</taxon>
        <taxon>Embryophyta</taxon>
        <taxon>Tracheophyta</taxon>
        <taxon>Spermatophyta</taxon>
        <taxon>Magnoliopsida</taxon>
        <taxon>Liliopsida</taxon>
        <taxon>Dioscoreales</taxon>
        <taxon>Dioscoreaceae</taxon>
        <taxon>Dioscorea</taxon>
    </lineage>
</organism>
<evidence type="ECO:0008006" key="5">
    <source>
        <dbReference type="Google" id="ProtNLM"/>
    </source>
</evidence>